<reference evidence="7" key="2">
    <citation type="journal article" date="2014" name="ISME J.">
        <title>Microbial stratification in low pH oxic and suboxic macroscopic growths along an acid mine drainage.</title>
        <authorList>
            <person name="Mendez-Garcia C."/>
            <person name="Mesa V."/>
            <person name="Sprenger R.R."/>
            <person name="Richter M."/>
            <person name="Diez M.S."/>
            <person name="Solano J."/>
            <person name="Bargiela R."/>
            <person name="Golyshina O.V."/>
            <person name="Manteca A."/>
            <person name="Ramos J.L."/>
            <person name="Gallego J.R."/>
            <person name="Llorente I."/>
            <person name="Martins Dos Santos V.A."/>
            <person name="Jensen O.N."/>
            <person name="Pelaez A.I."/>
            <person name="Sanchez J."/>
            <person name="Ferrer M."/>
        </authorList>
    </citation>
    <scope>NUCLEOTIDE SEQUENCE</scope>
</reference>
<comment type="subcellular location">
    <subcellularLocation>
        <location evidence="1">Cell membrane</location>
        <topology evidence="1">Multi-pass membrane protein</topology>
    </subcellularLocation>
</comment>
<feature type="transmembrane region" description="Helical" evidence="6">
    <location>
        <begin position="86"/>
        <end position="105"/>
    </location>
</feature>
<keyword evidence="5 6" id="KW-0472">Membrane</keyword>
<feature type="transmembrane region" description="Helical" evidence="6">
    <location>
        <begin position="49"/>
        <end position="66"/>
    </location>
</feature>
<dbReference type="InterPro" id="IPR019108">
    <property type="entry name" value="Caa3_assmbl_CtaG-rel"/>
</dbReference>
<proteinExistence type="predicted"/>
<dbReference type="AlphaFoldDB" id="T1D156"/>
<keyword evidence="2" id="KW-1003">Cell membrane</keyword>
<evidence type="ECO:0008006" key="8">
    <source>
        <dbReference type="Google" id="ProtNLM"/>
    </source>
</evidence>
<protein>
    <recommendedName>
        <fullName evidence="8">Cytochrome c oxidase assembly protein</fullName>
    </recommendedName>
</protein>
<feature type="transmembrane region" description="Helical" evidence="6">
    <location>
        <begin position="161"/>
        <end position="181"/>
    </location>
</feature>
<dbReference type="Pfam" id="PF09678">
    <property type="entry name" value="Caa3_CtaG"/>
    <property type="match status" value="1"/>
</dbReference>
<accession>T1D156</accession>
<name>T1D156_9ZZZZ</name>
<evidence type="ECO:0000256" key="6">
    <source>
        <dbReference type="SAM" id="Phobius"/>
    </source>
</evidence>
<sequence>MNLIDLFFPPHVIWPWWMAVLTLAVLLWYRRGVQCLGFHVNPVPRVRRVWTYAGILIGFLAVIPPIDSVADALYVVHMLQHFLLEMITPFCLAVGVPLAPLVAGMPDRIRHQVFVPMIRNRKVQGLYRFLIHPVTAALLFAGVCGFWLLPRPFDATVRSGAIDDLCHLTLLIVGLFFWWMVLDPRNRRTKDYLLHFLILMILMNFFIVVAAYITLTGQDLYSVYNLTSPAWGLPEAVDQQLGGLLLWIPGSLIHVLGALIIFRRWIRHDEEHHARPLVIGTDPMLQAHDR</sequence>
<reference evidence="7" key="1">
    <citation type="submission" date="2013-08" db="EMBL/GenBank/DDBJ databases">
        <authorList>
            <person name="Mendez C."/>
            <person name="Richter M."/>
            <person name="Ferrer M."/>
            <person name="Sanchez J."/>
        </authorList>
    </citation>
    <scope>NUCLEOTIDE SEQUENCE</scope>
</reference>
<evidence type="ECO:0000256" key="1">
    <source>
        <dbReference type="ARBA" id="ARBA00004651"/>
    </source>
</evidence>
<gene>
    <name evidence="7" type="ORF">B1B_02227</name>
</gene>
<evidence type="ECO:0000256" key="3">
    <source>
        <dbReference type="ARBA" id="ARBA00022692"/>
    </source>
</evidence>
<dbReference type="EMBL" id="AUZY01001317">
    <property type="protein sequence ID" value="EQD75239.1"/>
    <property type="molecule type" value="Genomic_DNA"/>
</dbReference>
<keyword evidence="3 6" id="KW-0812">Transmembrane</keyword>
<organism evidence="7">
    <name type="scientific">mine drainage metagenome</name>
    <dbReference type="NCBI Taxonomy" id="410659"/>
    <lineage>
        <taxon>unclassified sequences</taxon>
        <taxon>metagenomes</taxon>
        <taxon>ecological metagenomes</taxon>
    </lineage>
</organism>
<evidence type="ECO:0000313" key="7">
    <source>
        <dbReference type="EMBL" id="EQD75239.1"/>
    </source>
</evidence>
<dbReference type="GO" id="GO:0005886">
    <property type="term" value="C:plasma membrane"/>
    <property type="evidence" value="ECO:0007669"/>
    <property type="project" value="UniProtKB-SubCell"/>
</dbReference>
<evidence type="ECO:0000256" key="2">
    <source>
        <dbReference type="ARBA" id="ARBA00022475"/>
    </source>
</evidence>
<feature type="transmembrane region" description="Helical" evidence="6">
    <location>
        <begin position="126"/>
        <end position="149"/>
    </location>
</feature>
<keyword evidence="4 6" id="KW-1133">Transmembrane helix</keyword>
<feature type="transmembrane region" description="Helical" evidence="6">
    <location>
        <begin position="12"/>
        <end position="29"/>
    </location>
</feature>
<comment type="caution">
    <text evidence="7">The sequence shown here is derived from an EMBL/GenBank/DDBJ whole genome shotgun (WGS) entry which is preliminary data.</text>
</comment>
<feature type="transmembrane region" description="Helical" evidence="6">
    <location>
        <begin position="244"/>
        <end position="262"/>
    </location>
</feature>
<feature type="transmembrane region" description="Helical" evidence="6">
    <location>
        <begin position="193"/>
        <end position="215"/>
    </location>
</feature>
<evidence type="ECO:0000256" key="4">
    <source>
        <dbReference type="ARBA" id="ARBA00022989"/>
    </source>
</evidence>
<evidence type="ECO:0000256" key="5">
    <source>
        <dbReference type="ARBA" id="ARBA00023136"/>
    </source>
</evidence>